<dbReference type="InterPro" id="IPR001853">
    <property type="entry name" value="DSBA-like_thioredoxin_dom"/>
</dbReference>
<dbReference type="SUPFAM" id="SSF52833">
    <property type="entry name" value="Thioredoxin-like"/>
    <property type="match status" value="1"/>
</dbReference>
<protein>
    <recommendedName>
        <fullName evidence="2">DSBA-like thioredoxin domain-containing protein</fullName>
    </recommendedName>
</protein>
<comment type="caution">
    <text evidence="3">The sequence shown here is derived from an EMBL/GenBank/DDBJ whole genome shotgun (WGS) entry which is preliminary data.</text>
</comment>
<gene>
    <name evidence="3" type="ORF">LCGC14_3009410</name>
</gene>
<dbReference type="PANTHER" id="PTHR13887:SF41">
    <property type="entry name" value="THIOREDOXIN SUPERFAMILY PROTEIN"/>
    <property type="match status" value="1"/>
</dbReference>
<feature type="domain" description="DSBA-like thioredoxin" evidence="2">
    <location>
        <begin position="24"/>
        <end position="224"/>
    </location>
</feature>
<dbReference type="Pfam" id="PF01323">
    <property type="entry name" value="DSBA"/>
    <property type="match status" value="1"/>
</dbReference>
<evidence type="ECO:0000259" key="2">
    <source>
        <dbReference type="Pfam" id="PF01323"/>
    </source>
</evidence>
<reference evidence="3" key="1">
    <citation type="journal article" date="2015" name="Nature">
        <title>Complex archaea that bridge the gap between prokaryotes and eukaryotes.</title>
        <authorList>
            <person name="Spang A."/>
            <person name="Saw J.H."/>
            <person name="Jorgensen S.L."/>
            <person name="Zaremba-Niedzwiedzka K."/>
            <person name="Martijn J."/>
            <person name="Lind A.E."/>
            <person name="van Eijk R."/>
            <person name="Schleper C."/>
            <person name="Guy L."/>
            <person name="Ettema T.J."/>
        </authorList>
    </citation>
    <scope>NUCLEOTIDE SEQUENCE</scope>
</reference>
<feature type="region of interest" description="Disordered" evidence="1">
    <location>
        <begin position="1"/>
        <end position="21"/>
    </location>
</feature>
<organism evidence="3">
    <name type="scientific">marine sediment metagenome</name>
    <dbReference type="NCBI Taxonomy" id="412755"/>
    <lineage>
        <taxon>unclassified sequences</taxon>
        <taxon>metagenomes</taxon>
        <taxon>ecological metagenomes</taxon>
    </lineage>
</organism>
<dbReference type="EMBL" id="LAZR01062248">
    <property type="protein sequence ID" value="KKK61929.1"/>
    <property type="molecule type" value="Genomic_DNA"/>
</dbReference>
<evidence type="ECO:0000313" key="3">
    <source>
        <dbReference type="EMBL" id="KKK61929.1"/>
    </source>
</evidence>
<dbReference type="InterPro" id="IPR036249">
    <property type="entry name" value="Thioredoxin-like_sf"/>
</dbReference>
<feature type="compositionally biased region" description="Polar residues" evidence="1">
    <location>
        <begin position="7"/>
        <end position="16"/>
    </location>
</feature>
<evidence type="ECO:0000256" key="1">
    <source>
        <dbReference type="SAM" id="MobiDB-lite"/>
    </source>
</evidence>
<dbReference type="CDD" id="cd03024">
    <property type="entry name" value="DsbA_FrnE"/>
    <property type="match status" value="1"/>
</dbReference>
<dbReference type="Gene3D" id="3.40.30.10">
    <property type="entry name" value="Glutaredoxin"/>
    <property type="match status" value="1"/>
</dbReference>
<dbReference type="AlphaFoldDB" id="A0A0F8Z6C9"/>
<name>A0A0F8Z6C9_9ZZZZ</name>
<dbReference type="PANTHER" id="PTHR13887">
    <property type="entry name" value="GLUTATHIONE S-TRANSFERASE KAPPA"/>
    <property type="match status" value="1"/>
</dbReference>
<dbReference type="GO" id="GO:0016491">
    <property type="term" value="F:oxidoreductase activity"/>
    <property type="evidence" value="ECO:0007669"/>
    <property type="project" value="InterPro"/>
</dbReference>
<sequence>MPADSTAPDQTNSQADPTDAPTVQIDIVSDVMCPWCIVGYKQLEQALGAVGVGAYIRWHPFELNPQMPAEGQNMAEHLAEKYGSTPAQSVENRKRLSDMGRDLGFTFSFSDETRMQNTFAAHQLLTWAQSKGLQHPLKMALFDAHFTQGRNVNDTDVLADVAATAGLDRAEALEVLNSGSLAEQTREAQEFWTSRGISGVPSMVFEGKYLVTGAQGADNYAQMLRKVLEERDAAA</sequence>
<accession>A0A0F8Z6C9</accession>
<proteinExistence type="predicted"/>